<evidence type="ECO:0000313" key="6">
    <source>
        <dbReference type="Proteomes" id="UP000197269"/>
    </source>
</evidence>
<dbReference type="Proteomes" id="UP000197269">
    <property type="component" value="Unassembled WGS sequence"/>
</dbReference>
<evidence type="ECO:0000313" key="5">
    <source>
        <dbReference type="EMBL" id="OWO92267.1"/>
    </source>
</evidence>
<proteinExistence type="predicted"/>
<dbReference type="AlphaFoldDB" id="A0A246DPR9"/>
<gene>
    <name evidence="5" type="ORF">B5E41_23815</name>
</gene>
<sequence>MSSFSTDPLSDVLALLKPRSYVSVGLDAGLDWAIDFPPPEGIKFNAVLSGTCWLELNGAEPILLEKGDCFLLTQGRPFRMMSDRSLPTIPANDIYAHAKDGVAICNGGGEFFLVGSRFAFSGAGSDLLVSILPPVVHIREKSDQASILRFAIDQMARELREQHPGGFLMAEHLAHIMLMQILRLYLTAPNTQATGWLFALADRQIGKAIVAMHAEPARRWTLQQLAGITGMSRSSFAERFKKKVGAAPMDYLTRWRMMLACDRLANESGPISTIALSLGYESEAAFSTAFRRVMARSPRQYARVQHSRRNR</sequence>
<accession>A0A246DPR9</accession>
<dbReference type="Pfam" id="PF12852">
    <property type="entry name" value="Cupin_6"/>
    <property type="match status" value="1"/>
</dbReference>
<dbReference type="InterPro" id="IPR018060">
    <property type="entry name" value="HTH_AraC"/>
</dbReference>
<evidence type="ECO:0000259" key="4">
    <source>
        <dbReference type="PROSITE" id="PS01124"/>
    </source>
</evidence>
<keyword evidence="2" id="KW-0238">DNA-binding</keyword>
<dbReference type="InterPro" id="IPR050204">
    <property type="entry name" value="AraC_XylS_family_regulators"/>
</dbReference>
<dbReference type="EMBL" id="MXPU01000018">
    <property type="protein sequence ID" value="OWO92267.1"/>
    <property type="molecule type" value="Genomic_DNA"/>
</dbReference>
<keyword evidence="3" id="KW-0804">Transcription</keyword>
<comment type="caution">
    <text evidence="5">The sequence shown here is derived from an EMBL/GenBank/DDBJ whole genome shotgun (WGS) entry which is preliminary data.</text>
</comment>
<organism evidence="5 6">
    <name type="scientific">Rhizobium esperanzae</name>
    <dbReference type="NCBI Taxonomy" id="1967781"/>
    <lineage>
        <taxon>Bacteria</taxon>
        <taxon>Pseudomonadati</taxon>
        <taxon>Pseudomonadota</taxon>
        <taxon>Alphaproteobacteria</taxon>
        <taxon>Hyphomicrobiales</taxon>
        <taxon>Rhizobiaceae</taxon>
        <taxon>Rhizobium/Agrobacterium group</taxon>
        <taxon>Rhizobium</taxon>
    </lineage>
</organism>
<dbReference type="PROSITE" id="PS01124">
    <property type="entry name" value="HTH_ARAC_FAMILY_2"/>
    <property type="match status" value="1"/>
</dbReference>
<dbReference type="RefSeq" id="WP_088396328.1">
    <property type="nucleotide sequence ID" value="NZ_MXPU01000018.1"/>
</dbReference>
<evidence type="ECO:0000256" key="3">
    <source>
        <dbReference type="ARBA" id="ARBA00023163"/>
    </source>
</evidence>
<keyword evidence="1" id="KW-0805">Transcription regulation</keyword>
<dbReference type="PANTHER" id="PTHR46796">
    <property type="entry name" value="HTH-TYPE TRANSCRIPTIONAL ACTIVATOR RHAS-RELATED"/>
    <property type="match status" value="1"/>
</dbReference>
<dbReference type="InterPro" id="IPR009057">
    <property type="entry name" value="Homeodomain-like_sf"/>
</dbReference>
<dbReference type="GO" id="GO:0043565">
    <property type="term" value="F:sequence-specific DNA binding"/>
    <property type="evidence" value="ECO:0007669"/>
    <property type="project" value="InterPro"/>
</dbReference>
<name>A0A246DPR9_9HYPH</name>
<feature type="domain" description="HTH araC/xylS-type" evidence="4">
    <location>
        <begin position="206"/>
        <end position="304"/>
    </location>
</feature>
<protein>
    <submittedName>
        <fullName evidence="5">AraC family transcriptional regulator</fullName>
    </submittedName>
</protein>
<evidence type="ECO:0000256" key="1">
    <source>
        <dbReference type="ARBA" id="ARBA00023015"/>
    </source>
</evidence>
<evidence type="ECO:0000256" key="2">
    <source>
        <dbReference type="ARBA" id="ARBA00023125"/>
    </source>
</evidence>
<dbReference type="InterPro" id="IPR032783">
    <property type="entry name" value="AraC_lig"/>
</dbReference>
<reference evidence="5 6" key="1">
    <citation type="submission" date="2017-03" db="EMBL/GenBank/DDBJ databases">
        <title>Genome of strain Rhizobium sp. CNPSo 668.</title>
        <authorList>
            <person name="Ribeiro R."/>
        </authorList>
    </citation>
    <scope>NUCLEOTIDE SEQUENCE [LARGE SCALE GENOMIC DNA]</scope>
    <source>
        <strain evidence="5 6">CNPSo 668</strain>
    </source>
</reference>
<dbReference type="PROSITE" id="PS00041">
    <property type="entry name" value="HTH_ARAC_FAMILY_1"/>
    <property type="match status" value="1"/>
</dbReference>
<dbReference type="PANTHER" id="PTHR46796:SF7">
    <property type="entry name" value="ARAC FAMILY TRANSCRIPTIONAL REGULATOR"/>
    <property type="match status" value="1"/>
</dbReference>
<dbReference type="InterPro" id="IPR018062">
    <property type="entry name" value="HTH_AraC-typ_CS"/>
</dbReference>
<dbReference type="GO" id="GO:0003700">
    <property type="term" value="F:DNA-binding transcription factor activity"/>
    <property type="evidence" value="ECO:0007669"/>
    <property type="project" value="InterPro"/>
</dbReference>
<dbReference type="SMART" id="SM00342">
    <property type="entry name" value="HTH_ARAC"/>
    <property type="match status" value="1"/>
</dbReference>
<dbReference type="SUPFAM" id="SSF46689">
    <property type="entry name" value="Homeodomain-like"/>
    <property type="match status" value="2"/>
</dbReference>
<dbReference type="Gene3D" id="1.10.10.60">
    <property type="entry name" value="Homeodomain-like"/>
    <property type="match status" value="2"/>
</dbReference>
<dbReference type="Pfam" id="PF12833">
    <property type="entry name" value="HTH_18"/>
    <property type="match status" value="1"/>
</dbReference>